<protein>
    <submittedName>
        <fullName evidence="2">Uncharacterized protein</fullName>
    </submittedName>
</protein>
<evidence type="ECO:0000313" key="2">
    <source>
        <dbReference type="EMBL" id="CAK0842289.1"/>
    </source>
</evidence>
<name>A0ABN9TAG1_9DINO</name>
<feature type="compositionally biased region" description="Gly residues" evidence="1">
    <location>
        <begin position="220"/>
        <end position="229"/>
    </location>
</feature>
<accession>A0ABN9TAG1</accession>
<evidence type="ECO:0000256" key="1">
    <source>
        <dbReference type="SAM" id="MobiDB-lite"/>
    </source>
</evidence>
<feature type="region of interest" description="Disordered" evidence="1">
    <location>
        <begin position="214"/>
        <end position="282"/>
    </location>
</feature>
<comment type="caution">
    <text evidence="2">The sequence shown here is derived from an EMBL/GenBank/DDBJ whole genome shotgun (WGS) entry which is preliminary data.</text>
</comment>
<feature type="non-terminal residue" evidence="2">
    <location>
        <position position="1"/>
    </location>
</feature>
<feature type="non-terminal residue" evidence="2">
    <location>
        <position position="316"/>
    </location>
</feature>
<reference evidence="2" key="1">
    <citation type="submission" date="2023-10" db="EMBL/GenBank/DDBJ databases">
        <authorList>
            <person name="Chen Y."/>
            <person name="Shah S."/>
            <person name="Dougan E. K."/>
            <person name="Thang M."/>
            <person name="Chan C."/>
        </authorList>
    </citation>
    <scope>NUCLEOTIDE SEQUENCE [LARGE SCALE GENOMIC DNA]</scope>
</reference>
<sequence>VVNASSIRKVKMSTIFDQADDSEIAPWSAQRTRTVMAAFKAANDDEDPDPDEDVTGDQLAALEHRIQTGACPCPDFGVWRPYGQRFARTLKLVVHHITPAGDYRPYEVPGPPTFAEWLPAFRVFSVGMRALGAATTARLQLCQNKISKFNNTYRRRAEEEYAAAQVPGAPHAFDPKMPWDYCFKAAAADSDFWDEELGRKATLWVTHLRTRQQLTDDGTGHSGGNGGGKRGAKRAWGSQDRAASDSSQFGGSGRGRSGGRGGGRGAAGGGKGNAKHPDGRWRGDERGKPLCWAWNHNANGCSEVCANGRVHACEWC</sequence>
<keyword evidence="3" id="KW-1185">Reference proteome</keyword>
<dbReference type="Proteomes" id="UP001189429">
    <property type="component" value="Unassembled WGS sequence"/>
</dbReference>
<organism evidence="2 3">
    <name type="scientific">Prorocentrum cordatum</name>
    <dbReference type="NCBI Taxonomy" id="2364126"/>
    <lineage>
        <taxon>Eukaryota</taxon>
        <taxon>Sar</taxon>
        <taxon>Alveolata</taxon>
        <taxon>Dinophyceae</taxon>
        <taxon>Prorocentrales</taxon>
        <taxon>Prorocentraceae</taxon>
        <taxon>Prorocentrum</taxon>
    </lineage>
</organism>
<dbReference type="EMBL" id="CAUYUJ010014515">
    <property type="protein sequence ID" value="CAK0842289.1"/>
    <property type="molecule type" value="Genomic_DNA"/>
</dbReference>
<feature type="compositionally biased region" description="Gly residues" evidence="1">
    <location>
        <begin position="250"/>
        <end position="272"/>
    </location>
</feature>
<evidence type="ECO:0000313" key="3">
    <source>
        <dbReference type="Proteomes" id="UP001189429"/>
    </source>
</evidence>
<proteinExistence type="predicted"/>
<gene>
    <name evidence="2" type="ORF">PCOR1329_LOCUS37222</name>
</gene>